<feature type="transmembrane region" description="Helical" evidence="5">
    <location>
        <begin position="78"/>
        <end position="99"/>
    </location>
</feature>
<comment type="subcellular location">
    <subcellularLocation>
        <location evidence="1">Membrane</location>
        <topology evidence="1">Multi-pass membrane protein</topology>
    </subcellularLocation>
</comment>
<dbReference type="OrthoDB" id="6285520at2759"/>
<evidence type="ECO:0000313" key="7">
    <source>
        <dbReference type="Proteomes" id="UP000027135"/>
    </source>
</evidence>
<evidence type="ECO:0000256" key="4">
    <source>
        <dbReference type="ARBA" id="ARBA00023136"/>
    </source>
</evidence>
<dbReference type="InParanoid" id="A0A067R9G1"/>
<gene>
    <name evidence="6" type="ORF">L798_09668</name>
</gene>
<feature type="transmembrane region" description="Helical" evidence="5">
    <location>
        <begin position="45"/>
        <end position="66"/>
    </location>
</feature>
<dbReference type="InterPro" id="IPR006214">
    <property type="entry name" value="Bax_inhibitor_1-related"/>
</dbReference>
<dbReference type="AlphaFoldDB" id="A0A067R9G1"/>
<dbReference type="Pfam" id="PF01027">
    <property type="entry name" value="Bax1-I"/>
    <property type="match status" value="1"/>
</dbReference>
<dbReference type="PANTHER" id="PTHR23291:SF112">
    <property type="entry name" value="GROWTH HORMONE-INDUCIBLE TRANSMEMBRANE PROTEIN"/>
    <property type="match status" value="1"/>
</dbReference>
<evidence type="ECO:0000256" key="5">
    <source>
        <dbReference type="RuleBase" id="RU004379"/>
    </source>
</evidence>
<evidence type="ECO:0000256" key="2">
    <source>
        <dbReference type="ARBA" id="ARBA00022692"/>
    </source>
</evidence>
<dbReference type="PANTHER" id="PTHR23291">
    <property type="entry name" value="BAX INHIBITOR-RELATED"/>
    <property type="match status" value="1"/>
</dbReference>
<protein>
    <submittedName>
        <fullName evidence="6">Growth hormone-inducible transmembrane protein</fullName>
    </submittedName>
</protein>
<dbReference type="eggNOG" id="KOG1630">
    <property type="taxonomic scope" value="Eukaryota"/>
</dbReference>
<feature type="transmembrane region" description="Helical" evidence="5">
    <location>
        <begin position="135"/>
        <end position="152"/>
    </location>
</feature>
<name>A0A067R9G1_ZOONE</name>
<accession>A0A067R9G1</accession>
<evidence type="ECO:0000256" key="1">
    <source>
        <dbReference type="ARBA" id="ARBA00004141"/>
    </source>
</evidence>
<keyword evidence="3 5" id="KW-1133">Transmembrane helix</keyword>
<dbReference type="FunCoup" id="A0A067R9G1">
    <property type="interactions" value="508"/>
</dbReference>
<comment type="similarity">
    <text evidence="5">Belongs to the BI1 family.</text>
</comment>
<keyword evidence="4 5" id="KW-0472">Membrane</keyword>
<evidence type="ECO:0000313" key="6">
    <source>
        <dbReference type="EMBL" id="KDR16249.1"/>
    </source>
</evidence>
<reference evidence="6 7" key="1">
    <citation type="journal article" date="2014" name="Nat. Commun.">
        <title>Molecular traces of alternative social organization in a termite genome.</title>
        <authorList>
            <person name="Terrapon N."/>
            <person name="Li C."/>
            <person name="Robertson H.M."/>
            <person name="Ji L."/>
            <person name="Meng X."/>
            <person name="Booth W."/>
            <person name="Chen Z."/>
            <person name="Childers C.P."/>
            <person name="Glastad K.M."/>
            <person name="Gokhale K."/>
            <person name="Gowin J."/>
            <person name="Gronenberg W."/>
            <person name="Hermansen R.A."/>
            <person name="Hu H."/>
            <person name="Hunt B.G."/>
            <person name="Huylmans A.K."/>
            <person name="Khalil S.M."/>
            <person name="Mitchell R.D."/>
            <person name="Munoz-Torres M.C."/>
            <person name="Mustard J.A."/>
            <person name="Pan H."/>
            <person name="Reese J.T."/>
            <person name="Scharf M.E."/>
            <person name="Sun F."/>
            <person name="Vogel H."/>
            <person name="Xiao J."/>
            <person name="Yang W."/>
            <person name="Yang Z."/>
            <person name="Yang Z."/>
            <person name="Zhou J."/>
            <person name="Zhu J."/>
            <person name="Brent C.S."/>
            <person name="Elsik C.G."/>
            <person name="Goodisman M.A."/>
            <person name="Liberles D.A."/>
            <person name="Roe R.M."/>
            <person name="Vargo E.L."/>
            <person name="Vilcinskas A."/>
            <person name="Wang J."/>
            <person name="Bornberg-Bauer E."/>
            <person name="Korb J."/>
            <person name="Zhang G."/>
            <person name="Liebig J."/>
        </authorList>
    </citation>
    <scope>NUCLEOTIDE SEQUENCE [LARGE SCALE GENOMIC DNA]</scope>
    <source>
        <tissue evidence="6">Whole organism</tissue>
    </source>
</reference>
<evidence type="ECO:0000256" key="3">
    <source>
        <dbReference type="ARBA" id="ARBA00022989"/>
    </source>
</evidence>
<dbReference type="Proteomes" id="UP000027135">
    <property type="component" value="Unassembled WGS sequence"/>
</dbReference>
<keyword evidence="2 5" id="KW-0812">Transmembrane</keyword>
<dbReference type="STRING" id="136037.A0A067R9G1"/>
<dbReference type="GO" id="GO:0005743">
    <property type="term" value="C:mitochondrial inner membrane"/>
    <property type="evidence" value="ECO:0007669"/>
    <property type="project" value="TreeGrafter"/>
</dbReference>
<feature type="transmembrane region" description="Helical" evidence="5">
    <location>
        <begin position="158"/>
        <end position="180"/>
    </location>
</feature>
<feature type="transmembrane region" description="Helical" evidence="5">
    <location>
        <begin position="15"/>
        <end position="33"/>
    </location>
</feature>
<organism evidence="6 7">
    <name type="scientific">Zootermopsis nevadensis</name>
    <name type="common">Dampwood termite</name>
    <dbReference type="NCBI Taxonomy" id="136037"/>
    <lineage>
        <taxon>Eukaryota</taxon>
        <taxon>Metazoa</taxon>
        <taxon>Ecdysozoa</taxon>
        <taxon>Arthropoda</taxon>
        <taxon>Hexapoda</taxon>
        <taxon>Insecta</taxon>
        <taxon>Pterygota</taxon>
        <taxon>Neoptera</taxon>
        <taxon>Polyneoptera</taxon>
        <taxon>Dictyoptera</taxon>
        <taxon>Blattodea</taxon>
        <taxon>Blattoidea</taxon>
        <taxon>Termitoidae</taxon>
        <taxon>Termopsidae</taxon>
        <taxon>Zootermopsis</taxon>
    </lineage>
</organism>
<dbReference type="EMBL" id="KK852804">
    <property type="protein sequence ID" value="KDR16249.1"/>
    <property type="molecule type" value="Genomic_DNA"/>
</dbReference>
<dbReference type="OMA" id="ARYDPIN"/>
<sequence>MLWPDYVQKRIKDTYIYFGGSLALTAVTATAAFRSPALMRFMTKSSFLSLAGTLAAMIGTGMVVHNIPYKEGFGAKQLAWIAHTAVLGAVVAPLCFIGGPLIVRAAWYTAGVVGGLSAVAVCAPSEKFLSIGGPLAIGLGVVFASSLGSMFLPPTTVLGAGLYSIAMYGGLVLFSGFLLYDTQRIIRAAEIYPMYASHPFDPVNASISIYLDTINIFIRIASIMASGNRRK</sequence>
<proteinExistence type="inferred from homology"/>
<keyword evidence="7" id="KW-1185">Reference proteome</keyword>